<dbReference type="InterPro" id="IPR036520">
    <property type="entry name" value="UPF0759_sf"/>
</dbReference>
<dbReference type="RefSeq" id="WP_321394262.1">
    <property type="nucleotide sequence ID" value="NZ_CP139487.1"/>
</dbReference>
<evidence type="ECO:0000313" key="1">
    <source>
        <dbReference type="EMBL" id="WPU64789.1"/>
    </source>
</evidence>
<dbReference type="Pfam" id="PF01904">
    <property type="entry name" value="DUF72"/>
    <property type="match status" value="1"/>
</dbReference>
<dbReference type="KEGG" id="psti:SOO65_19020"/>
<keyword evidence="2" id="KW-1185">Reference proteome</keyword>
<dbReference type="EMBL" id="CP139487">
    <property type="protein sequence ID" value="WPU64789.1"/>
    <property type="molecule type" value="Genomic_DNA"/>
</dbReference>
<dbReference type="PANTHER" id="PTHR30348:SF9">
    <property type="entry name" value="UPF0759 PROTEIN YECE"/>
    <property type="match status" value="1"/>
</dbReference>
<dbReference type="InterPro" id="IPR002763">
    <property type="entry name" value="DUF72"/>
</dbReference>
<proteinExistence type="predicted"/>
<sequence>MEFGKLEDISLVDWHMPSDDPKNAGRLLTAQKDHKLYFGSPAWGNKHWVGKIYPAKTPPEKFLYYYSRNFNSIELNTTHYRIPDEATVKEWTSQVPEDFLFCPKLFKDISHNRVGMVDKPLLNSWLDTLPYYGKNLGPCFVQFHEQFSYTDKVLLFKFLENWPSDFRLSLELRHPSWFENGKILPALTDYLNKKNIGLVITDVAGRRDVLHSSVSAPWTMIRLIGNDLDPSDEIRLYDWAERLNSWAQMGLQETFLFLHQEADTHTIEFAQMAEEIFNGEGFPDVPNFTIEEERDLFNYE</sequence>
<dbReference type="SUPFAM" id="SSF117396">
    <property type="entry name" value="TM1631-like"/>
    <property type="match status" value="1"/>
</dbReference>
<dbReference type="Proteomes" id="UP001324634">
    <property type="component" value="Chromosome"/>
</dbReference>
<accession>A0AAX4HNF1</accession>
<organism evidence="1 2">
    <name type="scientific">Peredibacter starrii</name>
    <dbReference type="NCBI Taxonomy" id="28202"/>
    <lineage>
        <taxon>Bacteria</taxon>
        <taxon>Pseudomonadati</taxon>
        <taxon>Bdellovibrionota</taxon>
        <taxon>Bacteriovoracia</taxon>
        <taxon>Bacteriovoracales</taxon>
        <taxon>Bacteriovoracaceae</taxon>
        <taxon>Peredibacter</taxon>
    </lineage>
</organism>
<name>A0AAX4HNF1_9BACT</name>
<evidence type="ECO:0000313" key="2">
    <source>
        <dbReference type="Proteomes" id="UP001324634"/>
    </source>
</evidence>
<dbReference type="AlphaFoldDB" id="A0AAX4HNF1"/>
<dbReference type="Gene3D" id="3.20.20.410">
    <property type="entry name" value="Protein of unknown function UPF0759"/>
    <property type="match status" value="1"/>
</dbReference>
<gene>
    <name evidence="1" type="ORF">SOO65_19020</name>
</gene>
<dbReference type="PANTHER" id="PTHR30348">
    <property type="entry name" value="UNCHARACTERIZED PROTEIN YECE"/>
    <property type="match status" value="1"/>
</dbReference>
<reference evidence="1 2" key="1">
    <citation type="submission" date="2023-11" db="EMBL/GenBank/DDBJ databases">
        <title>Peredibacter starrii A3.12.</title>
        <authorList>
            <person name="Mitchell R.J."/>
        </authorList>
    </citation>
    <scope>NUCLEOTIDE SEQUENCE [LARGE SCALE GENOMIC DNA]</scope>
    <source>
        <strain evidence="1 2">A3.12</strain>
    </source>
</reference>
<protein>
    <submittedName>
        <fullName evidence="1">DUF72 domain-containing protein</fullName>
    </submittedName>
</protein>